<dbReference type="Pfam" id="PF13416">
    <property type="entry name" value="SBP_bac_8"/>
    <property type="match status" value="1"/>
</dbReference>
<dbReference type="RefSeq" id="WP_249283687.1">
    <property type="nucleotide sequence ID" value="NZ_JACRST010000029.1"/>
</dbReference>
<dbReference type="InterPro" id="IPR006059">
    <property type="entry name" value="SBP"/>
</dbReference>
<protein>
    <submittedName>
        <fullName evidence="4">Extracellular solute-binding protein</fullName>
    </submittedName>
</protein>
<dbReference type="GO" id="GO:0030976">
    <property type="term" value="F:thiamine pyrophosphate binding"/>
    <property type="evidence" value="ECO:0007669"/>
    <property type="project" value="TreeGrafter"/>
</dbReference>
<dbReference type="GO" id="GO:0015888">
    <property type="term" value="P:thiamine transport"/>
    <property type="evidence" value="ECO:0007669"/>
    <property type="project" value="TreeGrafter"/>
</dbReference>
<dbReference type="GO" id="GO:0030288">
    <property type="term" value="C:outer membrane-bounded periplasmic space"/>
    <property type="evidence" value="ECO:0007669"/>
    <property type="project" value="TreeGrafter"/>
</dbReference>
<feature type="region of interest" description="Disordered" evidence="2">
    <location>
        <begin position="25"/>
        <end position="47"/>
    </location>
</feature>
<evidence type="ECO:0000256" key="1">
    <source>
        <dbReference type="ARBA" id="ARBA00022729"/>
    </source>
</evidence>
<sequence length="360" mass="38666">MLKRWLCAAMAALLVVCSAGCGQKPDDEAEPANAGPSSSESSEEPEEDLLVIYSPLPQEVLEAAVSGFEAETGVEVETVRDSVDQLIGRISAQGDKPQADLLFGGGAEVVRQFEDLFTPYETEESEALDPLFTADDNLYTPLTPMPIVLMYSKEQTTRAPAGWTALVNSAYNGWIAFADPSKSGTSYTALCVMDQSPDTGEDYVERFAENLDGKMCSSIAEVYARLADGTFAAGVTLENSVQKYLEAGYENAVGVSYPQEGTTAAVEVSAVVKGAPHEELAQQFIDYVSGEEFQKKLTGQFELRTARSDLDDPEGLTPRSEIKFIEYSVPAAVDGRAALLERFAAAEKPEDASSASEAQP</sequence>
<dbReference type="GO" id="GO:0030975">
    <property type="term" value="F:thiamine binding"/>
    <property type="evidence" value="ECO:0007669"/>
    <property type="project" value="TreeGrafter"/>
</dbReference>
<keyword evidence="5" id="KW-1185">Reference proteome</keyword>
<reference evidence="4" key="1">
    <citation type="submission" date="2020-08" db="EMBL/GenBank/DDBJ databases">
        <title>Genome public.</title>
        <authorList>
            <person name="Liu C."/>
            <person name="Sun Q."/>
        </authorList>
    </citation>
    <scope>NUCLEOTIDE SEQUENCE</scope>
    <source>
        <strain evidence="4">NSJ-31</strain>
    </source>
</reference>
<evidence type="ECO:0000313" key="5">
    <source>
        <dbReference type="Proteomes" id="UP000653127"/>
    </source>
</evidence>
<proteinExistence type="predicted"/>
<dbReference type="SUPFAM" id="SSF53850">
    <property type="entry name" value="Periplasmic binding protein-like II"/>
    <property type="match status" value="1"/>
</dbReference>
<dbReference type="InterPro" id="IPR026045">
    <property type="entry name" value="Ferric-bd"/>
</dbReference>
<name>A0A926E1Z1_9FIRM</name>
<evidence type="ECO:0000256" key="2">
    <source>
        <dbReference type="SAM" id="MobiDB-lite"/>
    </source>
</evidence>
<comment type="caution">
    <text evidence="4">The sequence shown here is derived from an EMBL/GenBank/DDBJ whole genome shotgun (WGS) entry which is preliminary data.</text>
</comment>
<feature type="chain" id="PRO_5038931233" evidence="3">
    <location>
        <begin position="22"/>
        <end position="360"/>
    </location>
</feature>
<dbReference type="Gene3D" id="3.40.190.10">
    <property type="entry name" value="Periplasmic binding protein-like II"/>
    <property type="match status" value="2"/>
</dbReference>
<feature type="compositionally biased region" description="Low complexity" evidence="2">
    <location>
        <begin position="31"/>
        <end position="40"/>
    </location>
</feature>
<keyword evidence="1 3" id="KW-0732">Signal</keyword>
<feature type="signal peptide" evidence="3">
    <location>
        <begin position="1"/>
        <end position="21"/>
    </location>
</feature>
<dbReference type="Proteomes" id="UP000653127">
    <property type="component" value="Unassembled WGS sequence"/>
</dbReference>
<evidence type="ECO:0000256" key="3">
    <source>
        <dbReference type="SAM" id="SignalP"/>
    </source>
</evidence>
<organism evidence="4 5">
    <name type="scientific">Ligaoa zhengdingensis</name>
    <dbReference type="NCBI Taxonomy" id="2763658"/>
    <lineage>
        <taxon>Bacteria</taxon>
        <taxon>Bacillati</taxon>
        <taxon>Bacillota</taxon>
        <taxon>Clostridia</taxon>
        <taxon>Eubacteriales</taxon>
        <taxon>Oscillospiraceae</taxon>
        <taxon>Ligaoa</taxon>
    </lineage>
</organism>
<evidence type="ECO:0000313" key="4">
    <source>
        <dbReference type="EMBL" id="MBC8547644.1"/>
    </source>
</evidence>
<dbReference type="PANTHER" id="PTHR30006">
    <property type="entry name" value="THIAMINE-BINDING PERIPLASMIC PROTEIN-RELATED"/>
    <property type="match status" value="1"/>
</dbReference>
<accession>A0A926E1Z1</accession>
<dbReference type="PIRSF" id="PIRSF002825">
    <property type="entry name" value="CfbpA"/>
    <property type="match status" value="1"/>
</dbReference>
<gene>
    <name evidence="4" type="ORF">H8711_12005</name>
</gene>
<dbReference type="AlphaFoldDB" id="A0A926E1Z1"/>
<dbReference type="PANTHER" id="PTHR30006:SF2">
    <property type="entry name" value="ABC TRANSPORTER SUBSTRATE-BINDING PROTEIN"/>
    <property type="match status" value="1"/>
</dbReference>
<dbReference type="EMBL" id="JACRST010000029">
    <property type="protein sequence ID" value="MBC8547644.1"/>
    <property type="molecule type" value="Genomic_DNA"/>
</dbReference>